<reference evidence="3" key="1">
    <citation type="submission" date="2018-11" db="EMBL/GenBank/DDBJ databases">
        <authorList>
            <consortium name="Genoscope - CEA"/>
            <person name="William W."/>
        </authorList>
    </citation>
    <scope>NUCLEOTIDE SEQUENCE</scope>
</reference>
<proteinExistence type="inferred from homology"/>
<dbReference type="InterPro" id="IPR029033">
    <property type="entry name" value="His_PPase_superfam"/>
</dbReference>
<dbReference type="GO" id="GO:0005829">
    <property type="term" value="C:cytosol"/>
    <property type="evidence" value="ECO:0007669"/>
    <property type="project" value="TreeGrafter"/>
</dbReference>
<accession>A0A3P6D1F9</accession>
<dbReference type="InterPro" id="IPR050275">
    <property type="entry name" value="PGM_Phosphatase"/>
</dbReference>
<dbReference type="GO" id="GO:0016791">
    <property type="term" value="F:phosphatase activity"/>
    <property type="evidence" value="ECO:0007669"/>
    <property type="project" value="TreeGrafter"/>
</dbReference>
<dbReference type="GO" id="GO:0016829">
    <property type="term" value="F:lyase activity"/>
    <property type="evidence" value="ECO:0007669"/>
    <property type="project" value="UniProtKB-KW"/>
</dbReference>
<dbReference type="PANTHER" id="PTHR48100:SF34">
    <property type="entry name" value="PHOSPHOGLYCERATE MUTASE-LIKE PROTEIN 4"/>
    <property type="match status" value="1"/>
</dbReference>
<dbReference type="SUPFAM" id="SSF53254">
    <property type="entry name" value="Phosphoglycerate mutase-like"/>
    <property type="match status" value="1"/>
</dbReference>
<sequence>MDIENLSTILEHQTEQEQSSRLGSKEPKISYVYSSDLKRAFETAQIIAAKCGTLEILTDPDLRERHLGDMQGLVYQEASKLRPEAYKAFSSNCTDVDIPGGGESLDKLYDRCTSALQRIGNKHQDVTLGSMLIGADPSHVDDRCIRVTVHHCFFDGTRQRQPRLRFGKVHLYNNYTRNWGIYIVKS</sequence>
<organism evidence="3">
    <name type="scientific">Brassica oleracea</name>
    <name type="common">Wild cabbage</name>
    <dbReference type="NCBI Taxonomy" id="3712"/>
    <lineage>
        <taxon>Eukaryota</taxon>
        <taxon>Viridiplantae</taxon>
        <taxon>Streptophyta</taxon>
        <taxon>Embryophyta</taxon>
        <taxon>Tracheophyta</taxon>
        <taxon>Spermatophyta</taxon>
        <taxon>Magnoliopsida</taxon>
        <taxon>eudicotyledons</taxon>
        <taxon>Gunneridae</taxon>
        <taxon>Pentapetalae</taxon>
        <taxon>rosids</taxon>
        <taxon>malvids</taxon>
        <taxon>Brassicales</taxon>
        <taxon>Brassicaceae</taxon>
        <taxon>Brassiceae</taxon>
        <taxon>Brassica</taxon>
    </lineage>
</organism>
<evidence type="ECO:0000313" key="3">
    <source>
        <dbReference type="EMBL" id="VDD16435.1"/>
    </source>
</evidence>
<evidence type="ECO:0000256" key="1">
    <source>
        <dbReference type="ARBA" id="ARBA00038362"/>
    </source>
</evidence>
<comment type="similarity">
    <text evidence="1">Belongs to the phosphoglycerate mutase family.</text>
</comment>
<dbReference type="Gene3D" id="2.160.20.10">
    <property type="entry name" value="Single-stranded right-handed beta-helix, Pectin lyase-like"/>
    <property type="match status" value="1"/>
</dbReference>
<dbReference type="CDD" id="cd07067">
    <property type="entry name" value="HP_PGM_like"/>
    <property type="match status" value="1"/>
</dbReference>
<evidence type="ECO:0000256" key="2">
    <source>
        <dbReference type="SAM" id="MobiDB-lite"/>
    </source>
</evidence>
<dbReference type="Gene3D" id="3.40.50.1240">
    <property type="entry name" value="Phosphoglycerate mutase-like"/>
    <property type="match status" value="1"/>
</dbReference>
<dbReference type="InterPro" id="IPR012334">
    <property type="entry name" value="Pectin_lyas_fold"/>
</dbReference>
<gene>
    <name evidence="3" type="ORF">BOLC4T28656H</name>
</gene>
<dbReference type="EMBL" id="LR031873">
    <property type="protein sequence ID" value="VDD16435.1"/>
    <property type="molecule type" value="Genomic_DNA"/>
</dbReference>
<protein>
    <submittedName>
        <fullName evidence="3">Uncharacterized protein</fullName>
    </submittedName>
</protein>
<feature type="region of interest" description="Disordered" evidence="2">
    <location>
        <begin position="1"/>
        <end position="24"/>
    </location>
</feature>
<dbReference type="Pfam" id="PF00300">
    <property type="entry name" value="His_Phos_1"/>
    <property type="match status" value="1"/>
</dbReference>
<name>A0A3P6D1F9_BRAOL</name>
<dbReference type="InterPro" id="IPR013078">
    <property type="entry name" value="His_Pase_superF_clade-1"/>
</dbReference>
<dbReference type="InterPro" id="IPR011050">
    <property type="entry name" value="Pectin_lyase_fold/virulence"/>
</dbReference>
<dbReference type="SUPFAM" id="SSF51126">
    <property type="entry name" value="Pectin lyase-like"/>
    <property type="match status" value="1"/>
</dbReference>
<dbReference type="PANTHER" id="PTHR48100">
    <property type="entry name" value="BROAD-SPECIFICITY PHOSPHATASE YOR283W-RELATED"/>
    <property type="match status" value="1"/>
</dbReference>
<feature type="compositionally biased region" description="Polar residues" evidence="2">
    <location>
        <begin position="1"/>
        <end position="22"/>
    </location>
</feature>
<dbReference type="AlphaFoldDB" id="A0A3P6D1F9"/>